<keyword evidence="3" id="KW-1185">Reference proteome</keyword>
<evidence type="ECO:0000256" key="1">
    <source>
        <dbReference type="SAM" id="MobiDB-lite"/>
    </source>
</evidence>
<protein>
    <submittedName>
        <fullName evidence="2">Uncharacterized protein</fullName>
    </submittedName>
</protein>
<dbReference type="Proteomes" id="UP000799537">
    <property type="component" value="Unassembled WGS sequence"/>
</dbReference>
<dbReference type="AlphaFoldDB" id="A0A6A6CUM9"/>
<dbReference type="GeneID" id="54565335"/>
<evidence type="ECO:0000313" key="3">
    <source>
        <dbReference type="Proteomes" id="UP000799537"/>
    </source>
</evidence>
<organism evidence="2 3">
    <name type="scientific">Zasmidium cellare ATCC 36951</name>
    <dbReference type="NCBI Taxonomy" id="1080233"/>
    <lineage>
        <taxon>Eukaryota</taxon>
        <taxon>Fungi</taxon>
        <taxon>Dikarya</taxon>
        <taxon>Ascomycota</taxon>
        <taxon>Pezizomycotina</taxon>
        <taxon>Dothideomycetes</taxon>
        <taxon>Dothideomycetidae</taxon>
        <taxon>Mycosphaerellales</taxon>
        <taxon>Mycosphaerellaceae</taxon>
        <taxon>Zasmidium</taxon>
    </lineage>
</organism>
<sequence>MLVDDLIAQVPSGEGGTGEDTSPRGNWGGERPPSRLGVQDCRSARVCCCYYSCARRRWQRVMGDRGTDEQRVMAAIARDIACALEAAMRPLKRTELATRATIRL</sequence>
<evidence type="ECO:0000313" key="2">
    <source>
        <dbReference type="EMBL" id="KAF2169890.1"/>
    </source>
</evidence>
<proteinExistence type="predicted"/>
<reference evidence="2" key="1">
    <citation type="journal article" date="2020" name="Stud. Mycol.">
        <title>101 Dothideomycetes genomes: a test case for predicting lifestyles and emergence of pathogens.</title>
        <authorList>
            <person name="Haridas S."/>
            <person name="Albert R."/>
            <person name="Binder M."/>
            <person name="Bloem J."/>
            <person name="Labutti K."/>
            <person name="Salamov A."/>
            <person name="Andreopoulos B."/>
            <person name="Baker S."/>
            <person name="Barry K."/>
            <person name="Bills G."/>
            <person name="Bluhm B."/>
            <person name="Cannon C."/>
            <person name="Castanera R."/>
            <person name="Culley D."/>
            <person name="Daum C."/>
            <person name="Ezra D."/>
            <person name="Gonzalez J."/>
            <person name="Henrissat B."/>
            <person name="Kuo A."/>
            <person name="Liang C."/>
            <person name="Lipzen A."/>
            <person name="Lutzoni F."/>
            <person name="Magnuson J."/>
            <person name="Mondo S."/>
            <person name="Nolan M."/>
            <person name="Ohm R."/>
            <person name="Pangilinan J."/>
            <person name="Park H.-J."/>
            <person name="Ramirez L."/>
            <person name="Alfaro M."/>
            <person name="Sun H."/>
            <person name="Tritt A."/>
            <person name="Yoshinaga Y."/>
            <person name="Zwiers L.-H."/>
            <person name="Turgeon B."/>
            <person name="Goodwin S."/>
            <person name="Spatafora J."/>
            <person name="Crous P."/>
            <person name="Grigoriev I."/>
        </authorList>
    </citation>
    <scope>NUCLEOTIDE SEQUENCE</scope>
    <source>
        <strain evidence="2">ATCC 36951</strain>
    </source>
</reference>
<name>A0A6A6CUM9_ZASCE</name>
<gene>
    <name evidence="2" type="ORF">M409DRAFT_52374</name>
</gene>
<accession>A0A6A6CUM9</accession>
<dbReference type="RefSeq" id="XP_033670779.1">
    <property type="nucleotide sequence ID" value="XM_033812063.1"/>
</dbReference>
<feature type="region of interest" description="Disordered" evidence="1">
    <location>
        <begin position="9"/>
        <end position="35"/>
    </location>
</feature>
<dbReference type="EMBL" id="ML993587">
    <property type="protein sequence ID" value="KAF2169890.1"/>
    <property type="molecule type" value="Genomic_DNA"/>
</dbReference>